<reference evidence="1" key="1">
    <citation type="submission" date="2018-11" db="EMBL/GenBank/DDBJ databases">
        <authorList>
            <person name="Grassa J C."/>
        </authorList>
    </citation>
    <scope>NUCLEOTIDE SEQUENCE [LARGE SCALE GENOMIC DNA]</scope>
</reference>
<dbReference type="AlphaFoldDB" id="A0A803Q0N3"/>
<sequence length="94" mass="10524">MIVKAKKGNTADLKSAGNQVVEEGEARTGSDLWRLNKVRAGALLETKVKGGKLQRMMASSFTSLEFYSSYDIEGHILVLWRKNYAQVEVMEESK</sequence>
<dbReference type="EnsemblPlants" id="evm.model.06.947">
    <property type="protein sequence ID" value="cds.evm.model.06.947"/>
    <property type="gene ID" value="evm.TU.06.947"/>
</dbReference>
<keyword evidence="2" id="KW-1185">Reference proteome</keyword>
<name>A0A803Q0N3_CANSA</name>
<dbReference type="Gramene" id="evm.model.06.947">
    <property type="protein sequence ID" value="cds.evm.model.06.947"/>
    <property type="gene ID" value="evm.TU.06.947"/>
</dbReference>
<reference evidence="1" key="2">
    <citation type="submission" date="2021-03" db="UniProtKB">
        <authorList>
            <consortium name="EnsemblPlants"/>
        </authorList>
    </citation>
    <scope>IDENTIFICATION</scope>
</reference>
<evidence type="ECO:0000313" key="1">
    <source>
        <dbReference type="EnsemblPlants" id="cds.evm.model.06.947"/>
    </source>
</evidence>
<dbReference type="EMBL" id="UZAU01000584">
    <property type="status" value="NOT_ANNOTATED_CDS"/>
    <property type="molecule type" value="Genomic_DNA"/>
</dbReference>
<organism evidence="1 2">
    <name type="scientific">Cannabis sativa</name>
    <name type="common">Hemp</name>
    <name type="synonym">Marijuana</name>
    <dbReference type="NCBI Taxonomy" id="3483"/>
    <lineage>
        <taxon>Eukaryota</taxon>
        <taxon>Viridiplantae</taxon>
        <taxon>Streptophyta</taxon>
        <taxon>Embryophyta</taxon>
        <taxon>Tracheophyta</taxon>
        <taxon>Spermatophyta</taxon>
        <taxon>Magnoliopsida</taxon>
        <taxon>eudicotyledons</taxon>
        <taxon>Gunneridae</taxon>
        <taxon>Pentapetalae</taxon>
        <taxon>rosids</taxon>
        <taxon>fabids</taxon>
        <taxon>Rosales</taxon>
        <taxon>Cannabaceae</taxon>
        <taxon>Cannabis</taxon>
    </lineage>
</organism>
<protein>
    <submittedName>
        <fullName evidence="1">Uncharacterized protein</fullName>
    </submittedName>
</protein>
<accession>A0A803Q0N3</accession>
<dbReference type="Proteomes" id="UP000596661">
    <property type="component" value="Chromosome 6"/>
</dbReference>
<evidence type="ECO:0000313" key="2">
    <source>
        <dbReference type="Proteomes" id="UP000596661"/>
    </source>
</evidence>
<proteinExistence type="predicted"/>